<feature type="compositionally biased region" description="Basic and acidic residues" evidence="1">
    <location>
        <begin position="10"/>
        <end position="28"/>
    </location>
</feature>
<feature type="domain" description="DUF7730" evidence="2">
    <location>
        <begin position="110"/>
        <end position="296"/>
    </location>
</feature>
<dbReference type="Pfam" id="PF24864">
    <property type="entry name" value="DUF7730"/>
    <property type="match status" value="1"/>
</dbReference>
<gene>
    <name evidence="3" type="ORF">KXV57_009729</name>
</gene>
<accession>A0A9P8NBQ8</accession>
<feature type="region of interest" description="Disordered" evidence="1">
    <location>
        <begin position="1"/>
        <end position="38"/>
    </location>
</feature>
<evidence type="ECO:0000259" key="2">
    <source>
        <dbReference type="Pfam" id="PF24864"/>
    </source>
</evidence>
<name>A0A9P8NBQ8_ASPFM</name>
<dbReference type="AlphaFoldDB" id="A0A9P8NBQ8"/>
<protein>
    <recommendedName>
        <fullName evidence="2">DUF7730 domain-containing protein</fullName>
    </recommendedName>
</protein>
<dbReference type="InterPro" id="IPR056632">
    <property type="entry name" value="DUF7730"/>
</dbReference>
<sequence length="390" mass="45484">MTFQFLQRFRSKDKERDNGKGKARPKDQPDEDPSQSDPRTVLAQVGIYHETCKQNGNCRDFRSMPLPPPRRPLTPPDYELAAIRGRSNTLTAINTSTTNFLDLTKSTTLPQDQSLLFSRLPKEIRQRIYIELFGNRSVHLEYDFGYAPGYRQRDKRPPDQWRWWHRVCDDEEHPNPGDLCRMNDLEDPKRIGRRQLSRHKLKGVAWLRVCRRAYLEALPLLYSTNTFLISSSVKLCRLPKLIAPSHLSRIASLDILHVAKTTTPSTMADNEWETYHTLFRTLRLAYVGVRRLRVVIHILNKSCTPRAGTVPEELDEAWIRPWSELASSRQWEKLEIGLQDSWFDDFSAAGRRWEARNGRQLEDSGYSLARVDDFTTWDGRLSEIWNAVYL</sequence>
<dbReference type="Proteomes" id="UP000813423">
    <property type="component" value="Unassembled WGS sequence"/>
</dbReference>
<evidence type="ECO:0000313" key="4">
    <source>
        <dbReference type="Proteomes" id="UP000813423"/>
    </source>
</evidence>
<proteinExistence type="predicted"/>
<dbReference type="EMBL" id="JAIBSC010000098">
    <property type="protein sequence ID" value="KAH1898232.1"/>
    <property type="molecule type" value="Genomic_DNA"/>
</dbReference>
<evidence type="ECO:0000313" key="3">
    <source>
        <dbReference type="EMBL" id="KAH1898232.1"/>
    </source>
</evidence>
<reference evidence="3" key="1">
    <citation type="submission" date="2021-08" db="EMBL/GenBank/DDBJ databases">
        <title>Global Aspergillus fumigatus from environmental and clinical sources.</title>
        <authorList>
            <person name="Barber A."/>
            <person name="Sae-Ong T."/>
        </authorList>
    </citation>
    <scope>NUCLEOTIDE SEQUENCE</scope>
    <source>
        <strain evidence="3">NRZ-2016-071</strain>
    </source>
</reference>
<evidence type="ECO:0000256" key="1">
    <source>
        <dbReference type="SAM" id="MobiDB-lite"/>
    </source>
</evidence>
<dbReference type="PANTHER" id="PTHR38790">
    <property type="entry name" value="2EXR DOMAIN-CONTAINING PROTEIN-RELATED"/>
    <property type="match status" value="1"/>
</dbReference>
<organism evidence="3 4">
    <name type="scientific">Aspergillus fumigatus</name>
    <name type="common">Neosartorya fumigata</name>
    <dbReference type="NCBI Taxonomy" id="746128"/>
    <lineage>
        <taxon>Eukaryota</taxon>
        <taxon>Fungi</taxon>
        <taxon>Dikarya</taxon>
        <taxon>Ascomycota</taxon>
        <taxon>Pezizomycotina</taxon>
        <taxon>Eurotiomycetes</taxon>
        <taxon>Eurotiomycetidae</taxon>
        <taxon>Eurotiales</taxon>
        <taxon>Aspergillaceae</taxon>
        <taxon>Aspergillus</taxon>
        <taxon>Aspergillus subgen. Fumigati</taxon>
    </lineage>
</organism>
<comment type="caution">
    <text evidence="3">The sequence shown here is derived from an EMBL/GenBank/DDBJ whole genome shotgun (WGS) entry which is preliminary data.</text>
</comment>
<dbReference type="PANTHER" id="PTHR38790:SF4">
    <property type="entry name" value="2EXR DOMAIN-CONTAINING PROTEIN"/>
    <property type="match status" value="1"/>
</dbReference>